<evidence type="ECO:0000313" key="2">
    <source>
        <dbReference type="Proteomes" id="UP000223968"/>
    </source>
</evidence>
<proteinExistence type="predicted"/>
<dbReference type="STRING" id="1447875.A0A2B7XTZ6"/>
<sequence length="303" mass="34698">MEMTKLDICYEPVFSELRVLKKQHRGLEQDIEEDVEHKRPKFSQKPSVTFFERAYTSAIVCRVMGASKQKGKKFDHSSFRRSVVEYLEADKDPTGNGRSPHGDELTHLFGVGEVVLSDPRNAVTLHKVLERGLDNGTIVIIPIPPTNTETMKWKCVLVNEAAAKNMVLTFGDIILRWRDYDGKELQFRGDNRPARRYLYFRFIITYLHAKKDGNLSWVDKVDNRHVMWASPGLYLEKSTLTTLARNISGFELPSHLYEKNTFEADEAGNPEDDGLLALWLRNAMVFSSKNEPGDEADTDEEDL</sequence>
<dbReference type="Proteomes" id="UP000223968">
    <property type="component" value="Unassembled WGS sequence"/>
</dbReference>
<protein>
    <recommendedName>
        <fullName evidence="3">HNH nuclease domain-containing protein</fullName>
    </recommendedName>
</protein>
<gene>
    <name evidence="1" type="ORF">AJ79_04421</name>
</gene>
<evidence type="ECO:0008006" key="3">
    <source>
        <dbReference type="Google" id="ProtNLM"/>
    </source>
</evidence>
<comment type="caution">
    <text evidence="1">The sequence shown here is derived from an EMBL/GenBank/DDBJ whole genome shotgun (WGS) entry which is preliminary data.</text>
</comment>
<name>A0A2B7XTZ6_9EURO</name>
<keyword evidence="2" id="KW-1185">Reference proteome</keyword>
<dbReference type="OrthoDB" id="5386595at2759"/>
<dbReference type="AlphaFoldDB" id="A0A2B7XTZ6"/>
<reference evidence="1 2" key="1">
    <citation type="submission" date="2017-10" db="EMBL/GenBank/DDBJ databases">
        <title>Comparative genomics in systemic dimorphic fungi from Ajellomycetaceae.</title>
        <authorList>
            <person name="Munoz J.F."/>
            <person name="Mcewen J.G."/>
            <person name="Clay O.K."/>
            <person name="Cuomo C.A."/>
        </authorList>
    </citation>
    <scope>NUCLEOTIDE SEQUENCE [LARGE SCALE GENOMIC DNA]</scope>
    <source>
        <strain evidence="1 2">UAMH5409</strain>
    </source>
</reference>
<accession>A0A2B7XTZ6</accession>
<evidence type="ECO:0000313" key="1">
    <source>
        <dbReference type="EMBL" id="PGH12241.1"/>
    </source>
</evidence>
<organism evidence="1 2">
    <name type="scientific">Helicocarpus griseus UAMH5409</name>
    <dbReference type="NCBI Taxonomy" id="1447875"/>
    <lineage>
        <taxon>Eukaryota</taxon>
        <taxon>Fungi</taxon>
        <taxon>Dikarya</taxon>
        <taxon>Ascomycota</taxon>
        <taxon>Pezizomycotina</taxon>
        <taxon>Eurotiomycetes</taxon>
        <taxon>Eurotiomycetidae</taxon>
        <taxon>Onygenales</taxon>
        <taxon>Ajellomycetaceae</taxon>
        <taxon>Helicocarpus</taxon>
    </lineage>
</organism>
<dbReference type="EMBL" id="PDNB01000061">
    <property type="protein sequence ID" value="PGH12241.1"/>
    <property type="molecule type" value="Genomic_DNA"/>
</dbReference>